<dbReference type="GO" id="GO:0009307">
    <property type="term" value="P:DNA restriction-modification system"/>
    <property type="evidence" value="ECO:0007669"/>
    <property type="project" value="InterPro"/>
</dbReference>
<reference evidence="2 3" key="1">
    <citation type="submission" date="2019-12" db="EMBL/GenBank/DDBJ databases">
        <authorList>
            <person name="Woiski C."/>
        </authorList>
    </citation>
    <scope>NUCLEOTIDE SEQUENCE [LARGE SCALE GENOMIC DNA]</scope>
    <source>
        <strain evidence="2 3">BOE100</strain>
    </source>
</reference>
<gene>
    <name evidence="2" type="ORF">GN299_24610</name>
</gene>
<keyword evidence="2" id="KW-0540">Nuclease</keyword>
<dbReference type="AlphaFoldDB" id="A0A7V8EDF6"/>
<dbReference type="InterPro" id="IPR007560">
    <property type="entry name" value="Restrct_endonuc_IV_Mrr"/>
</dbReference>
<dbReference type="GO" id="GO:0003677">
    <property type="term" value="F:DNA binding"/>
    <property type="evidence" value="ECO:0007669"/>
    <property type="project" value="InterPro"/>
</dbReference>
<protein>
    <submittedName>
        <fullName evidence="2">Restriction endonuclease</fullName>
    </submittedName>
</protein>
<dbReference type="InterPro" id="IPR052906">
    <property type="entry name" value="Type_IV_Methyl-Rstrct_Enzyme"/>
</dbReference>
<accession>A0A7V8EDF6</accession>
<organism evidence="2 3">
    <name type="scientific">Pseudomonas putida</name>
    <name type="common">Arthrobacter siderocapsulatus</name>
    <dbReference type="NCBI Taxonomy" id="303"/>
    <lineage>
        <taxon>Bacteria</taxon>
        <taxon>Pseudomonadati</taxon>
        <taxon>Pseudomonadota</taxon>
        <taxon>Gammaproteobacteria</taxon>
        <taxon>Pseudomonadales</taxon>
        <taxon>Pseudomonadaceae</taxon>
        <taxon>Pseudomonas</taxon>
    </lineage>
</organism>
<proteinExistence type="predicted"/>
<comment type="caution">
    <text evidence="2">The sequence shown here is derived from an EMBL/GenBank/DDBJ whole genome shotgun (WGS) entry which is preliminary data.</text>
</comment>
<dbReference type="SUPFAM" id="SSF52980">
    <property type="entry name" value="Restriction endonuclease-like"/>
    <property type="match status" value="1"/>
</dbReference>
<name>A0A7V8EDF6_PSEPU</name>
<feature type="domain" description="Restriction endonuclease type IV Mrr" evidence="1">
    <location>
        <begin position="14"/>
        <end position="125"/>
    </location>
</feature>
<keyword evidence="2" id="KW-0255">Endonuclease</keyword>
<keyword evidence="2" id="KW-0378">Hydrolase</keyword>
<dbReference type="Proteomes" id="UP000442695">
    <property type="component" value="Unassembled WGS sequence"/>
</dbReference>
<sequence length="276" mass="31495">MSKTFYGTIDVLEKPTWYQFQEDICSHFRSIGASAETNVTVQGIRTSHDIDILIKTKYLGESLVWIVEAKLWKSRVNKLQVLALRSIADDIGADRAFIVSGAGFQSGAHEAAKNTNIKLKTYEELKVDTRHLVESEIIKTYKKRLELIEARYWSHKKSIRKKYGLRGEIWDFPVNFSGMTLLQTAQSAILAAESNEYPISLETFLVEKQGDLTAENFQQLINWLNLNLNFIDEKILLAEIEMIKHGDFDPELCLRDHLDVSPLKLFAAATIKGQKD</sequence>
<dbReference type="PANTHER" id="PTHR30015:SF7">
    <property type="entry name" value="TYPE IV METHYL-DIRECTED RESTRICTION ENZYME ECOKMRR"/>
    <property type="match status" value="1"/>
</dbReference>
<dbReference type="Pfam" id="PF04471">
    <property type="entry name" value="Mrr_cat"/>
    <property type="match status" value="1"/>
</dbReference>
<dbReference type="GO" id="GO:0015666">
    <property type="term" value="F:restriction endodeoxyribonuclease activity"/>
    <property type="evidence" value="ECO:0007669"/>
    <property type="project" value="TreeGrafter"/>
</dbReference>
<dbReference type="PANTHER" id="PTHR30015">
    <property type="entry name" value="MRR RESTRICTION SYSTEM PROTEIN"/>
    <property type="match status" value="1"/>
</dbReference>
<evidence type="ECO:0000313" key="3">
    <source>
        <dbReference type="Proteomes" id="UP000442695"/>
    </source>
</evidence>
<dbReference type="InterPro" id="IPR011335">
    <property type="entry name" value="Restrct_endonuc-II-like"/>
</dbReference>
<dbReference type="EMBL" id="WOWR01000045">
    <property type="protein sequence ID" value="KAF0252172.1"/>
    <property type="molecule type" value="Genomic_DNA"/>
</dbReference>
<dbReference type="RefSeq" id="WP_041505943.1">
    <property type="nucleotide sequence ID" value="NZ_WOWR01000045.1"/>
</dbReference>
<dbReference type="Gene3D" id="3.40.1350.10">
    <property type="match status" value="1"/>
</dbReference>
<evidence type="ECO:0000259" key="1">
    <source>
        <dbReference type="Pfam" id="PF04471"/>
    </source>
</evidence>
<evidence type="ECO:0000313" key="2">
    <source>
        <dbReference type="EMBL" id="KAF0252172.1"/>
    </source>
</evidence>
<dbReference type="InterPro" id="IPR011856">
    <property type="entry name" value="tRNA_endonuc-like_dom_sf"/>
</dbReference>